<dbReference type="Gene3D" id="2.10.70.10">
    <property type="entry name" value="Complement Module, domain 1"/>
    <property type="match status" value="1"/>
</dbReference>
<comment type="caution">
    <text evidence="2">The sequence shown here is derived from an EMBL/GenBank/DDBJ whole genome shotgun (WGS) entry which is preliminary data.</text>
</comment>
<feature type="signal peptide" evidence="1">
    <location>
        <begin position="1"/>
        <end position="24"/>
    </location>
</feature>
<dbReference type="SUPFAM" id="SSF57603">
    <property type="entry name" value="FnI-like domain"/>
    <property type="match status" value="1"/>
</dbReference>
<evidence type="ECO:0000313" key="3">
    <source>
        <dbReference type="Proteomes" id="UP000827092"/>
    </source>
</evidence>
<dbReference type="EMBL" id="JAFNEN010000005">
    <property type="protein sequence ID" value="KAG8201456.1"/>
    <property type="molecule type" value="Genomic_DNA"/>
</dbReference>
<gene>
    <name evidence="2" type="ORF">JTE90_024326</name>
</gene>
<sequence length="204" mass="23008">MYYLGIFVTIQCFLFSSCIPEIRWTDGGQDFCIVEGKPYRNGDRIPRDNPCHVCMCHLGRATCYWMKCPPAPEGCIEYANEKYCNPALYVCDIPEHLVGYRHQSSADSFGSGSGSLQNSEDNNVTHTSGDCNILGVPYKTGDLMGIATSFCLECRCAERKLYCSPRCCFNYAKYHMSPIEKMVAAQRLVVPLKNPLRHLLEESE</sequence>
<feature type="chain" id="PRO_5043574458" description="Kielin/chordin-like protein" evidence="1">
    <location>
        <begin position="25"/>
        <end position="204"/>
    </location>
</feature>
<keyword evidence="1" id="KW-0732">Signal</keyword>
<organism evidence="2 3">
    <name type="scientific">Oedothorax gibbosus</name>
    <dbReference type="NCBI Taxonomy" id="931172"/>
    <lineage>
        <taxon>Eukaryota</taxon>
        <taxon>Metazoa</taxon>
        <taxon>Ecdysozoa</taxon>
        <taxon>Arthropoda</taxon>
        <taxon>Chelicerata</taxon>
        <taxon>Arachnida</taxon>
        <taxon>Araneae</taxon>
        <taxon>Araneomorphae</taxon>
        <taxon>Entelegynae</taxon>
        <taxon>Araneoidea</taxon>
        <taxon>Linyphiidae</taxon>
        <taxon>Erigoninae</taxon>
        <taxon>Oedothorax</taxon>
    </lineage>
</organism>
<reference evidence="2 3" key="1">
    <citation type="journal article" date="2022" name="Nat. Ecol. Evol.">
        <title>A masculinizing supergene underlies an exaggerated male reproductive morph in a spider.</title>
        <authorList>
            <person name="Hendrickx F."/>
            <person name="De Corte Z."/>
            <person name="Sonet G."/>
            <person name="Van Belleghem S.M."/>
            <person name="Kostlbacher S."/>
            <person name="Vangestel C."/>
        </authorList>
    </citation>
    <scope>NUCLEOTIDE SEQUENCE [LARGE SCALE GENOMIC DNA]</scope>
    <source>
        <strain evidence="2">W744_W776</strain>
    </source>
</reference>
<evidence type="ECO:0000256" key="1">
    <source>
        <dbReference type="SAM" id="SignalP"/>
    </source>
</evidence>
<keyword evidence="3" id="KW-1185">Reference proteome</keyword>
<evidence type="ECO:0008006" key="4">
    <source>
        <dbReference type="Google" id="ProtNLM"/>
    </source>
</evidence>
<evidence type="ECO:0000313" key="2">
    <source>
        <dbReference type="EMBL" id="KAG8201456.1"/>
    </source>
</evidence>
<dbReference type="Proteomes" id="UP000827092">
    <property type="component" value="Unassembled WGS sequence"/>
</dbReference>
<name>A0AAV6VZC2_9ARAC</name>
<dbReference type="AlphaFoldDB" id="A0AAV6VZC2"/>
<protein>
    <recommendedName>
        <fullName evidence="4">Kielin/chordin-like protein</fullName>
    </recommendedName>
</protein>
<proteinExistence type="predicted"/>
<accession>A0AAV6VZC2</accession>